<dbReference type="AlphaFoldDB" id="A0AAI9U396"/>
<comment type="caution">
    <text evidence="2">The sequence shown here is derived from an EMBL/GenBank/DDBJ whole genome shotgun (WGS) entry which is preliminary data.</text>
</comment>
<dbReference type="Proteomes" id="UP001239795">
    <property type="component" value="Unassembled WGS sequence"/>
</dbReference>
<feature type="compositionally biased region" description="Basic and acidic residues" evidence="1">
    <location>
        <begin position="25"/>
        <end position="38"/>
    </location>
</feature>
<keyword evidence="3" id="KW-1185">Reference proteome</keyword>
<feature type="region of interest" description="Disordered" evidence="1">
    <location>
        <begin position="113"/>
        <end position="140"/>
    </location>
</feature>
<feature type="compositionally biased region" description="Low complexity" evidence="1">
    <location>
        <begin position="44"/>
        <end position="53"/>
    </location>
</feature>
<reference evidence="2 3" key="1">
    <citation type="submission" date="2016-10" db="EMBL/GenBank/DDBJ databases">
        <title>The genome sequence of Colletotrichum fioriniae PJ7.</title>
        <authorList>
            <person name="Baroncelli R."/>
        </authorList>
    </citation>
    <scope>NUCLEOTIDE SEQUENCE [LARGE SCALE GENOMIC DNA]</scope>
    <source>
        <strain evidence="2">Col 31</strain>
    </source>
</reference>
<evidence type="ECO:0000313" key="3">
    <source>
        <dbReference type="Proteomes" id="UP001239795"/>
    </source>
</evidence>
<name>A0AAI9U396_9PEZI</name>
<sequence length="140" mass="15692">LPPADLRISTYRVEKCQQRRPKKCRKEERKTKKKEAEGWHGLPSESESPPSSSNRHDSISDSNSNSNGRRRSTKPNLDFEAQLLLSSSSRLPLANLSKSIASCMYHVWGAPGTAPRSHTDTCPDTERSGNQIHGDWLSHL</sequence>
<accession>A0AAI9U396</accession>
<feature type="non-terminal residue" evidence="2">
    <location>
        <position position="1"/>
    </location>
</feature>
<feature type="compositionally biased region" description="Basic and acidic residues" evidence="1">
    <location>
        <begin position="117"/>
        <end position="127"/>
    </location>
</feature>
<dbReference type="EMBL" id="MLGG01000068">
    <property type="protein sequence ID" value="KAK1448972.1"/>
    <property type="molecule type" value="Genomic_DNA"/>
</dbReference>
<evidence type="ECO:0000313" key="2">
    <source>
        <dbReference type="EMBL" id="KAK1448972.1"/>
    </source>
</evidence>
<evidence type="ECO:0000256" key="1">
    <source>
        <dbReference type="SAM" id="MobiDB-lite"/>
    </source>
</evidence>
<proteinExistence type="predicted"/>
<gene>
    <name evidence="2" type="ORF">CMEL01_08287</name>
</gene>
<feature type="region of interest" description="Disordered" evidence="1">
    <location>
        <begin position="1"/>
        <end position="76"/>
    </location>
</feature>
<organism evidence="2 3">
    <name type="scientific">Colletotrichum melonis</name>
    <dbReference type="NCBI Taxonomy" id="1209925"/>
    <lineage>
        <taxon>Eukaryota</taxon>
        <taxon>Fungi</taxon>
        <taxon>Dikarya</taxon>
        <taxon>Ascomycota</taxon>
        <taxon>Pezizomycotina</taxon>
        <taxon>Sordariomycetes</taxon>
        <taxon>Hypocreomycetidae</taxon>
        <taxon>Glomerellales</taxon>
        <taxon>Glomerellaceae</taxon>
        <taxon>Colletotrichum</taxon>
        <taxon>Colletotrichum acutatum species complex</taxon>
    </lineage>
</organism>
<protein>
    <submittedName>
        <fullName evidence="2">Uncharacterized protein</fullName>
    </submittedName>
</protein>